<dbReference type="GO" id="GO:0046872">
    <property type="term" value="F:metal ion binding"/>
    <property type="evidence" value="ECO:0007669"/>
    <property type="project" value="UniProtKB-KW"/>
</dbReference>
<keyword evidence="8" id="KW-0378">Hydrolase</keyword>
<dbReference type="GO" id="GO:0006310">
    <property type="term" value="P:DNA recombination"/>
    <property type="evidence" value="ECO:0007669"/>
    <property type="project" value="UniProtKB-KW"/>
</dbReference>
<dbReference type="CDD" id="cd00303">
    <property type="entry name" value="retropepsin_like"/>
    <property type="match status" value="1"/>
</dbReference>
<keyword evidence="10" id="KW-0229">DNA integration</keyword>
<organism evidence="19 20">
    <name type="scientific">Paspalum notatum var. saurae</name>
    <dbReference type="NCBI Taxonomy" id="547442"/>
    <lineage>
        <taxon>Eukaryota</taxon>
        <taxon>Viridiplantae</taxon>
        <taxon>Streptophyta</taxon>
        <taxon>Embryophyta</taxon>
        <taxon>Tracheophyta</taxon>
        <taxon>Spermatophyta</taxon>
        <taxon>Magnoliopsida</taxon>
        <taxon>Liliopsida</taxon>
        <taxon>Poales</taxon>
        <taxon>Poaceae</taxon>
        <taxon>PACMAD clade</taxon>
        <taxon>Panicoideae</taxon>
        <taxon>Andropogonodae</taxon>
        <taxon>Paspaleae</taxon>
        <taxon>Paspalinae</taxon>
        <taxon>Paspalum</taxon>
    </lineage>
</organism>
<dbReference type="PROSITE" id="PS50994">
    <property type="entry name" value="INTEGRASE"/>
    <property type="match status" value="1"/>
</dbReference>
<dbReference type="SUPFAM" id="SSF53098">
    <property type="entry name" value="Ribonuclease H-like"/>
    <property type="match status" value="1"/>
</dbReference>
<evidence type="ECO:0000256" key="9">
    <source>
        <dbReference type="ARBA" id="ARBA00022842"/>
    </source>
</evidence>
<dbReference type="InterPro" id="IPR056924">
    <property type="entry name" value="SH3_Tf2-1"/>
</dbReference>
<evidence type="ECO:0008006" key="21">
    <source>
        <dbReference type="Google" id="ProtNLM"/>
    </source>
</evidence>
<accession>A0AAQ3PH14</accession>
<dbReference type="InterPro" id="IPR036397">
    <property type="entry name" value="RNaseH_sf"/>
</dbReference>
<evidence type="ECO:0000256" key="10">
    <source>
        <dbReference type="ARBA" id="ARBA00022908"/>
    </source>
</evidence>
<evidence type="ECO:0000256" key="8">
    <source>
        <dbReference type="ARBA" id="ARBA00022801"/>
    </source>
</evidence>
<dbReference type="InterPro" id="IPR043128">
    <property type="entry name" value="Rev_trsase/Diguanyl_cyclase"/>
</dbReference>
<dbReference type="FunFam" id="3.30.420.10:FF:000032">
    <property type="entry name" value="Retrovirus-related Pol polyprotein from transposon 297-like Protein"/>
    <property type="match status" value="1"/>
</dbReference>
<keyword evidence="5" id="KW-0479">Metal-binding</keyword>
<dbReference type="Pfam" id="PF17921">
    <property type="entry name" value="Integrase_H2C2"/>
    <property type="match status" value="1"/>
</dbReference>
<dbReference type="Proteomes" id="UP001341281">
    <property type="component" value="Chromosome 01"/>
</dbReference>
<keyword evidence="3" id="KW-0548">Nucleotidyltransferase</keyword>
<evidence type="ECO:0000256" key="16">
    <source>
        <dbReference type="SAM" id="MobiDB-lite"/>
    </source>
</evidence>
<dbReference type="Pfam" id="PF03732">
    <property type="entry name" value="Retrotrans_gag"/>
    <property type="match status" value="1"/>
</dbReference>
<dbReference type="InterPro" id="IPR021109">
    <property type="entry name" value="Peptidase_aspartic_dom_sf"/>
</dbReference>
<dbReference type="PANTHER" id="PTHR37984">
    <property type="entry name" value="PROTEIN CBG26694"/>
    <property type="match status" value="1"/>
</dbReference>
<evidence type="ECO:0000259" key="18">
    <source>
        <dbReference type="PROSITE" id="PS50994"/>
    </source>
</evidence>
<evidence type="ECO:0000256" key="7">
    <source>
        <dbReference type="ARBA" id="ARBA00022759"/>
    </source>
</evidence>
<dbReference type="SUPFAM" id="SSF54160">
    <property type="entry name" value="Chromo domain-like"/>
    <property type="match status" value="1"/>
</dbReference>
<evidence type="ECO:0000256" key="13">
    <source>
        <dbReference type="ARBA" id="ARBA00023125"/>
    </source>
</evidence>
<keyword evidence="12" id="KW-0239">DNA-directed DNA polymerase</keyword>
<dbReference type="Gene3D" id="3.30.70.270">
    <property type="match status" value="2"/>
</dbReference>
<dbReference type="EMBL" id="CP144745">
    <property type="protein sequence ID" value="WVZ50697.1"/>
    <property type="molecule type" value="Genomic_DNA"/>
</dbReference>
<keyword evidence="9" id="KW-0460">Magnesium</keyword>
<dbReference type="GO" id="GO:0003964">
    <property type="term" value="F:RNA-directed DNA polymerase activity"/>
    <property type="evidence" value="ECO:0007669"/>
    <property type="project" value="UniProtKB-KW"/>
</dbReference>
<dbReference type="InterPro" id="IPR012337">
    <property type="entry name" value="RNaseH-like_sf"/>
</dbReference>
<dbReference type="InterPro" id="IPR041588">
    <property type="entry name" value="Integrase_H2C2"/>
</dbReference>
<dbReference type="Gene3D" id="2.40.70.10">
    <property type="entry name" value="Acid Proteases"/>
    <property type="match status" value="1"/>
</dbReference>
<keyword evidence="6" id="KW-0064">Aspartyl protease</keyword>
<keyword evidence="2" id="KW-0808">Transferase</keyword>
<dbReference type="Gene3D" id="1.10.340.70">
    <property type="match status" value="1"/>
</dbReference>
<evidence type="ECO:0000256" key="1">
    <source>
        <dbReference type="ARBA" id="ARBA00022670"/>
    </source>
</evidence>
<feature type="domain" description="Reverse transcriptase" evidence="17">
    <location>
        <begin position="694"/>
        <end position="873"/>
    </location>
</feature>
<dbReference type="GO" id="GO:0003677">
    <property type="term" value="F:DNA binding"/>
    <property type="evidence" value="ECO:0007669"/>
    <property type="project" value="UniProtKB-KW"/>
</dbReference>
<dbReference type="PANTHER" id="PTHR37984:SF5">
    <property type="entry name" value="PROTEIN NYNRIN-LIKE"/>
    <property type="match status" value="1"/>
</dbReference>
<keyword evidence="11" id="KW-0695">RNA-directed DNA polymerase</keyword>
<dbReference type="Pfam" id="PF24626">
    <property type="entry name" value="SH3_Tf2-1"/>
    <property type="match status" value="1"/>
</dbReference>
<dbReference type="Pfam" id="PF08284">
    <property type="entry name" value="RVP_2"/>
    <property type="match status" value="1"/>
</dbReference>
<evidence type="ECO:0000256" key="2">
    <source>
        <dbReference type="ARBA" id="ARBA00022679"/>
    </source>
</evidence>
<dbReference type="GO" id="GO:0006508">
    <property type="term" value="P:proteolysis"/>
    <property type="evidence" value="ECO:0007669"/>
    <property type="project" value="UniProtKB-KW"/>
</dbReference>
<keyword evidence="7" id="KW-0255">Endonuclease</keyword>
<dbReference type="Pfam" id="PF17919">
    <property type="entry name" value="RT_RNaseH_2"/>
    <property type="match status" value="1"/>
</dbReference>
<evidence type="ECO:0000256" key="3">
    <source>
        <dbReference type="ARBA" id="ARBA00022695"/>
    </source>
</evidence>
<keyword evidence="13" id="KW-0238">DNA-binding</keyword>
<evidence type="ECO:0000259" key="17">
    <source>
        <dbReference type="PROSITE" id="PS50878"/>
    </source>
</evidence>
<dbReference type="GO" id="GO:0004519">
    <property type="term" value="F:endonuclease activity"/>
    <property type="evidence" value="ECO:0007669"/>
    <property type="project" value="UniProtKB-KW"/>
</dbReference>
<dbReference type="InterPro" id="IPR000477">
    <property type="entry name" value="RT_dom"/>
</dbReference>
<evidence type="ECO:0000256" key="5">
    <source>
        <dbReference type="ARBA" id="ARBA00022723"/>
    </source>
</evidence>
<feature type="compositionally biased region" description="Basic and acidic residues" evidence="16">
    <location>
        <begin position="342"/>
        <end position="365"/>
    </location>
</feature>
<dbReference type="InterPro" id="IPR043502">
    <property type="entry name" value="DNA/RNA_pol_sf"/>
</dbReference>
<evidence type="ECO:0000256" key="6">
    <source>
        <dbReference type="ARBA" id="ARBA00022750"/>
    </source>
</evidence>
<dbReference type="SUPFAM" id="SSF56672">
    <property type="entry name" value="DNA/RNA polymerases"/>
    <property type="match status" value="1"/>
</dbReference>
<feature type="region of interest" description="Disordered" evidence="16">
    <location>
        <begin position="320"/>
        <end position="365"/>
    </location>
</feature>
<dbReference type="PROSITE" id="PS50878">
    <property type="entry name" value="RT_POL"/>
    <property type="match status" value="1"/>
</dbReference>
<dbReference type="Gene3D" id="3.10.20.370">
    <property type="match status" value="1"/>
</dbReference>
<gene>
    <name evidence="19" type="ORF">U9M48_001929</name>
</gene>
<keyword evidence="15" id="KW-0511">Multifunctional enzyme</keyword>
<feature type="compositionally biased region" description="Pro residues" evidence="16">
    <location>
        <begin position="60"/>
        <end position="72"/>
    </location>
</feature>
<protein>
    <recommendedName>
        <fullName evidence="21">Gag-pol polyprotein</fullName>
    </recommendedName>
</protein>
<feature type="compositionally biased region" description="Low complexity" evidence="16">
    <location>
        <begin position="146"/>
        <end position="156"/>
    </location>
</feature>
<evidence type="ECO:0000313" key="19">
    <source>
        <dbReference type="EMBL" id="WVZ50697.1"/>
    </source>
</evidence>
<evidence type="ECO:0000256" key="4">
    <source>
        <dbReference type="ARBA" id="ARBA00022722"/>
    </source>
</evidence>
<evidence type="ECO:0000256" key="14">
    <source>
        <dbReference type="ARBA" id="ARBA00023172"/>
    </source>
</evidence>
<dbReference type="InterPro" id="IPR050951">
    <property type="entry name" value="Retrovirus_Pol_polyprotein"/>
</dbReference>
<feature type="region of interest" description="Disordered" evidence="16">
    <location>
        <begin position="40"/>
        <end position="86"/>
    </location>
</feature>
<dbReference type="GO" id="GO:0015074">
    <property type="term" value="P:DNA integration"/>
    <property type="evidence" value="ECO:0007669"/>
    <property type="project" value="UniProtKB-KW"/>
</dbReference>
<keyword evidence="1" id="KW-0645">Protease</keyword>
<feature type="region of interest" description="Disordered" evidence="16">
    <location>
        <begin position="118"/>
        <end position="157"/>
    </location>
</feature>
<feature type="domain" description="Integrase catalytic" evidence="18">
    <location>
        <begin position="1212"/>
        <end position="1376"/>
    </location>
</feature>
<evidence type="ECO:0000256" key="11">
    <source>
        <dbReference type="ARBA" id="ARBA00022918"/>
    </source>
</evidence>
<dbReference type="InterPro" id="IPR016197">
    <property type="entry name" value="Chromo-like_dom_sf"/>
</dbReference>
<dbReference type="Gene3D" id="3.30.420.10">
    <property type="entry name" value="Ribonuclease H-like superfamily/Ribonuclease H"/>
    <property type="match status" value="1"/>
</dbReference>
<keyword evidence="4" id="KW-0540">Nuclease</keyword>
<proteinExistence type="predicted"/>
<dbReference type="InterPro" id="IPR041577">
    <property type="entry name" value="RT_RNaseH_2"/>
</dbReference>
<dbReference type="CDD" id="cd01647">
    <property type="entry name" value="RT_LTR"/>
    <property type="match status" value="1"/>
</dbReference>
<keyword evidence="14" id="KW-0233">DNA recombination</keyword>
<sequence>MTSSMEDFTKQMQGMEAMMQKTLDTLSGFEAWRTKAEESFGALLAQSEETASRLTRLESRPPPPPPPPPRYSPPGWRNPFDLNQPPQLERQQAPYAGARPSASTGERPQGHRVDFQYRDVGGGVLGPPPPHPVTGTRTEFSFLPLNSSDDSGSNSSRFMPKLDFPKFDGDNPRLWKDRCEAYFEVYGISDALKPKFAALNFSGAAATWLQTRELKGRFATWDALCSAVCERFDRDQYHIHMKQLDNLKQLGSVAEYHAQFEQLAHSILLYNPAYDDVYFVTRFLSGLKEEIRAPIALHRPKDLESASVLAQLQEQELTQQKKLSWQRSDGRDSYRFSGKASQPKEPDKGFFSAKKEMSKRDDKNSGADKLAALRAFRKANGLCFTCGEKYTGRNHKCPAQVPLHIIQEIVDAFQLETQSESDSDAPLDESEEVIMSVQEVVSPSPLPKKRHTMRFKGFLGKQEILILLDSGSACTFISSQLVQLTQLPTVPAEQLNFSTADGSLMQSDSVVPSMQWFVQGHTFSYTTRVLPLKCYDVILGADWLEDHSPTWIHWKKKIMKFPHKGRRIQLSGISDSGLPGTKISAHKLRGLLKRNGVVQCMQIQAGAFTEHYQAIAPSDTVSADTSICPSVPESIQQVLDQFSHLFQEPTALPPQRQHDHQIPLLPGASPVNIRPYRYTPQQKTEIEKQIAAMLQSGVITQSSSPYASPVLLVKKKDGSWRFCIDYRHLNAITVKNKHPLPVVDELLDELHGAQWFTKLDLRSGYHQIRLLTGEEYKTAFKTHSGLYEFRVMPFGLTNAPATFQSIMNNIFAPFLRQFVLVFMDDILIYSPSLEQHVSHLQQVLQVLNKHQFYIKRSKCEFAQSTISYLGHLISSEGVATEPAKIQAVRDWPVPTNLKSLRGFLGLTGYYRRFIKHYGMISAPLTHLLKKGVVFQWTSQTEEAFQLLKQALVTAPVLATPNFELPFIIETDASDQGVGAVLMQNNHPIAYLSKPFSGSKLALSVYEKECLAILLAVEKWRPYLQHQPFIIKTDHQSLSHLLEQRVTTKLQQKALLKLMDLNFTIQYKKGSTNTAADALSRCPLGDPLLSISVCTPSWMEILQAGYLDDPEAKQLLTELSVVSSNASGYSLVNGLLKYKGRIWVGHNQLAQQHILQAMHNSGIGGHSGIQATYHRVKALFAWPKLKDSVQQFVQSCSICQQAKVEHVKLPGLLQPLPVPQQAWSTISLDFIEGLPKSSKYDVILVVIDKFTKYAHFIPLAHPYTAFQVAQLFIDHIYKLHGLPQAIISDRDRVFTSALWQELFKLTDTQLLMSSSYHPQTDGQTERLNQCLEGFLRCTVHSCPRQWSKWLSLAEFWYNTNFQTSLGHTPFEVLYGHPPRHFGISAEQQCNIPDLSAWLKDRDLLQRLIHQQLLRAQQRMKSHADAHRSEREFQEGDMVYLKLQPHLQSSVASHSNYKLSFRYYGPFQIEKRVGNVAYKLQLPQHSQIHHVVHVSQLKRHIPPSVDITTDLSSVCTDPEHILQPIQIVDTALVSHAGSTARRILVQWSGMPDSMATWEDQEDLRRRFPLAAAWGQDCCKQGGMS</sequence>
<dbReference type="CDD" id="cd09274">
    <property type="entry name" value="RNase_HI_RT_Ty3"/>
    <property type="match status" value="1"/>
</dbReference>
<dbReference type="InterPro" id="IPR005162">
    <property type="entry name" value="Retrotrans_gag_dom"/>
</dbReference>
<evidence type="ECO:0000256" key="15">
    <source>
        <dbReference type="ARBA" id="ARBA00023268"/>
    </source>
</evidence>
<dbReference type="InterPro" id="IPR001584">
    <property type="entry name" value="Integrase_cat-core"/>
</dbReference>
<dbReference type="FunFam" id="3.30.70.270:FF:000020">
    <property type="entry name" value="Transposon Tf2-6 polyprotein-like Protein"/>
    <property type="match status" value="1"/>
</dbReference>
<reference evidence="19 20" key="1">
    <citation type="submission" date="2024-02" db="EMBL/GenBank/DDBJ databases">
        <title>High-quality chromosome-scale genome assembly of Pensacola bahiagrass (Paspalum notatum Flugge var. saurae).</title>
        <authorList>
            <person name="Vega J.M."/>
            <person name="Podio M."/>
            <person name="Orjuela J."/>
            <person name="Siena L.A."/>
            <person name="Pessino S.C."/>
            <person name="Combes M.C."/>
            <person name="Mariac C."/>
            <person name="Albertini E."/>
            <person name="Pupilli F."/>
            <person name="Ortiz J.P.A."/>
            <person name="Leblanc O."/>
        </authorList>
    </citation>
    <scope>NUCLEOTIDE SEQUENCE [LARGE SCALE GENOMIC DNA]</scope>
    <source>
        <strain evidence="19">R1</strain>
        <tissue evidence="19">Leaf</tissue>
    </source>
</reference>
<evidence type="ECO:0000256" key="12">
    <source>
        <dbReference type="ARBA" id="ARBA00022932"/>
    </source>
</evidence>
<dbReference type="GO" id="GO:0003887">
    <property type="term" value="F:DNA-directed DNA polymerase activity"/>
    <property type="evidence" value="ECO:0007669"/>
    <property type="project" value="UniProtKB-KW"/>
</dbReference>
<name>A0AAQ3PH14_PASNO</name>
<dbReference type="SUPFAM" id="SSF50630">
    <property type="entry name" value="Acid proteases"/>
    <property type="match status" value="1"/>
</dbReference>
<dbReference type="GO" id="GO:0004190">
    <property type="term" value="F:aspartic-type endopeptidase activity"/>
    <property type="evidence" value="ECO:0007669"/>
    <property type="project" value="UniProtKB-KW"/>
</dbReference>
<dbReference type="Gene3D" id="3.10.10.10">
    <property type="entry name" value="HIV Type 1 Reverse Transcriptase, subunit A, domain 1"/>
    <property type="match status" value="1"/>
</dbReference>
<keyword evidence="20" id="KW-1185">Reference proteome</keyword>
<evidence type="ECO:0000313" key="20">
    <source>
        <dbReference type="Proteomes" id="UP001341281"/>
    </source>
</evidence>
<dbReference type="Pfam" id="PF00078">
    <property type="entry name" value="RVT_1"/>
    <property type="match status" value="1"/>
</dbReference>